<evidence type="ECO:0000256" key="6">
    <source>
        <dbReference type="SAM" id="Phobius"/>
    </source>
</evidence>
<dbReference type="PANTHER" id="PTHR11662">
    <property type="entry name" value="SOLUTE CARRIER FAMILY 17"/>
    <property type="match status" value="1"/>
</dbReference>
<accession>A0A2P6VSA6</accession>
<feature type="domain" description="Major facilitator superfamily (MFS) profile" evidence="7">
    <location>
        <begin position="1"/>
        <end position="387"/>
    </location>
</feature>
<dbReference type="SUPFAM" id="SSF103473">
    <property type="entry name" value="MFS general substrate transporter"/>
    <property type="match status" value="1"/>
</dbReference>
<feature type="transmembrane region" description="Helical" evidence="6">
    <location>
        <begin position="117"/>
        <end position="136"/>
    </location>
</feature>
<keyword evidence="2 6" id="KW-0812">Transmembrane</keyword>
<feature type="transmembrane region" description="Helical" evidence="6">
    <location>
        <begin position="198"/>
        <end position="220"/>
    </location>
</feature>
<dbReference type="Gene3D" id="1.20.1250.20">
    <property type="entry name" value="MFS general substrate transporter like domains"/>
    <property type="match status" value="2"/>
</dbReference>
<dbReference type="PROSITE" id="PS50850">
    <property type="entry name" value="MFS"/>
    <property type="match status" value="1"/>
</dbReference>
<dbReference type="InterPro" id="IPR036259">
    <property type="entry name" value="MFS_trans_sf"/>
</dbReference>
<feature type="transmembrane region" description="Helical" evidence="6">
    <location>
        <begin position="143"/>
        <end position="162"/>
    </location>
</feature>
<dbReference type="AlphaFoldDB" id="A0A2P6VSA6"/>
<dbReference type="InterPro" id="IPR050382">
    <property type="entry name" value="MFS_Na/Anion_cotransporter"/>
</dbReference>
<dbReference type="OrthoDB" id="2250022at2759"/>
<comment type="caution">
    <text evidence="8">The sequence shown here is derived from an EMBL/GenBank/DDBJ whole genome shotgun (WGS) entry which is preliminary data.</text>
</comment>
<keyword evidence="4 6" id="KW-0472">Membrane</keyword>
<name>A0A2P6VSA6_9CHLO</name>
<keyword evidence="3 6" id="KW-1133">Transmembrane helix</keyword>
<feature type="transmembrane region" description="Helical" evidence="6">
    <location>
        <begin position="331"/>
        <end position="355"/>
    </location>
</feature>
<evidence type="ECO:0000313" key="9">
    <source>
        <dbReference type="Proteomes" id="UP000239649"/>
    </source>
</evidence>
<dbReference type="STRING" id="554055.A0A2P6VSA6"/>
<dbReference type="InterPro" id="IPR020846">
    <property type="entry name" value="MFS_dom"/>
</dbReference>
<feature type="transmembrane region" description="Helical" evidence="6">
    <location>
        <begin position="273"/>
        <end position="294"/>
    </location>
</feature>
<dbReference type="GO" id="GO:0009536">
    <property type="term" value="C:plastid"/>
    <property type="evidence" value="ECO:0007669"/>
    <property type="project" value="TreeGrafter"/>
</dbReference>
<evidence type="ECO:0000256" key="5">
    <source>
        <dbReference type="ARBA" id="ARBA00024362"/>
    </source>
</evidence>
<dbReference type="InterPro" id="IPR011701">
    <property type="entry name" value="MFS"/>
</dbReference>
<feature type="transmembrane region" description="Helical" evidence="6">
    <location>
        <begin position="361"/>
        <end position="382"/>
    </location>
</feature>
<comment type="subcellular location">
    <subcellularLocation>
        <location evidence="1">Membrane</location>
        <topology evidence="1">Multi-pass membrane protein</topology>
    </subcellularLocation>
</comment>
<dbReference type="Proteomes" id="UP000239649">
    <property type="component" value="Unassembled WGS sequence"/>
</dbReference>
<comment type="similarity">
    <text evidence="5">Belongs to the major facilitator superfamily. Sodium/anion cotransporter (TC 2.A.1.14) family.</text>
</comment>
<dbReference type="PANTHER" id="PTHR11662:SF399">
    <property type="entry name" value="FI19708P1-RELATED"/>
    <property type="match status" value="1"/>
</dbReference>
<feature type="transmembrane region" description="Helical" evidence="6">
    <location>
        <begin position="50"/>
        <end position="71"/>
    </location>
</feature>
<sequence>MLPIAQELGWAAGTQGVVQSAFLWGYLATQLLGGTLADKYGGKLVMGAGIAWFSLASALLPALAITPWVAAAGLTLPAVLAARFLVGFGEGVALPAMNNLVSRHIPPARKATALGNVFTGFHTGNLVGLLLSPLILQRFGWRALFYMFGLAGVPLLLMWAAVVPGQPSGAAAAAGGAAAGGAAAASRVGVAALLSNPATWAIIVANFVNHWGYFIYLNWMPTYFYKVLGMDLRASSLMSFVPWVVMALGSTCAGLLADGLVRRGVPVRRVRRGIQTAAFLGPVAALGVLSNPAISPPVALASMTAALGITSLGQAGFVANMSDIAPRHAGLLFGLCNTFGSFAGILGVSVCGFVLEKTGSFTPIFQATAALYVVGTLVWNALSRAEPQFA</sequence>
<evidence type="ECO:0000256" key="1">
    <source>
        <dbReference type="ARBA" id="ARBA00004141"/>
    </source>
</evidence>
<dbReference type="GO" id="GO:0016020">
    <property type="term" value="C:membrane"/>
    <property type="evidence" value="ECO:0007669"/>
    <property type="project" value="UniProtKB-SubCell"/>
</dbReference>
<dbReference type="EMBL" id="LHPF02000001">
    <property type="protein sequence ID" value="PSC76976.1"/>
    <property type="molecule type" value="Genomic_DNA"/>
</dbReference>
<feature type="transmembrane region" description="Helical" evidence="6">
    <location>
        <begin position="168"/>
        <end position="186"/>
    </location>
</feature>
<evidence type="ECO:0000313" key="8">
    <source>
        <dbReference type="EMBL" id="PSC76976.1"/>
    </source>
</evidence>
<feature type="transmembrane region" description="Helical" evidence="6">
    <location>
        <begin position="300"/>
        <end position="319"/>
    </location>
</feature>
<organism evidence="8 9">
    <name type="scientific">Micractinium conductrix</name>
    <dbReference type="NCBI Taxonomy" id="554055"/>
    <lineage>
        <taxon>Eukaryota</taxon>
        <taxon>Viridiplantae</taxon>
        <taxon>Chlorophyta</taxon>
        <taxon>core chlorophytes</taxon>
        <taxon>Trebouxiophyceae</taxon>
        <taxon>Chlorellales</taxon>
        <taxon>Chlorellaceae</taxon>
        <taxon>Chlorella clade</taxon>
        <taxon>Micractinium</taxon>
    </lineage>
</organism>
<reference evidence="8 9" key="1">
    <citation type="journal article" date="2018" name="Plant J.">
        <title>Genome sequences of Chlorella sorokiniana UTEX 1602 and Micractinium conductrix SAG 241.80: implications to maltose excretion by a green alga.</title>
        <authorList>
            <person name="Arriola M.B."/>
            <person name="Velmurugan N."/>
            <person name="Zhang Y."/>
            <person name="Plunkett M.H."/>
            <person name="Hondzo H."/>
            <person name="Barney B.M."/>
        </authorList>
    </citation>
    <scope>NUCLEOTIDE SEQUENCE [LARGE SCALE GENOMIC DNA]</scope>
    <source>
        <strain evidence="8 9">SAG 241.80</strain>
    </source>
</reference>
<dbReference type="GO" id="GO:0005315">
    <property type="term" value="F:phosphate transmembrane transporter activity"/>
    <property type="evidence" value="ECO:0007669"/>
    <property type="project" value="TreeGrafter"/>
</dbReference>
<evidence type="ECO:0000256" key="2">
    <source>
        <dbReference type="ARBA" id="ARBA00022692"/>
    </source>
</evidence>
<evidence type="ECO:0000256" key="3">
    <source>
        <dbReference type="ARBA" id="ARBA00022989"/>
    </source>
</evidence>
<evidence type="ECO:0000259" key="7">
    <source>
        <dbReference type="PROSITE" id="PS50850"/>
    </source>
</evidence>
<gene>
    <name evidence="8" type="primary">g411</name>
    <name evidence="8" type="ORF">C2E20_0411</name>
</gene>
<dbReference type="FunFam" id="1.20.1250.20:FF:000058">
    <property type="entry name" value="ascorbate transporter, chloroplastic isoform X1"/>
    <property type="match status" value="1"/>
</dbReference>
<protein>
    <submittedName>
        <fullName evidence="8">Anion transporter chloroplastic</fullName>
    </submittedName>
</protein>
<evidence type="ECO:0000256" key="4">
    <source>
        <dbReference type="ARBA" id="ARBA00023136"/>
    </source>
</evidence>
<proteinExistence type="inferred from homology"/>
<keyword evidence="9" id="KW-1185">Reference proteome</keyword>
<feature type="transmembrane region" description="Helical" evidence="6">
    <location>
        <begin position="240"/>
        <end position="261"/>
    </location>
</feature>
<dbReference type="Pfam" id="PF07690">
    <property type="entry name" value="MFS_1"/>
    <property type="match status" value="1"/>
</dbReference>